<evidence type="ECO:0000256" key="8">
    <source>
        <dbReference type="SAM" id="SignalP"/>
    </source>
</evidence>
<evidence type="ECO:0000256" key="4">
    <source>
        <dbReference type="ARBA" id="ARBA00022729"/>
    </source>
</evidence>
<gene>
    <name evidence="9" type="ORF">FHW18_002870</name>
</gene>
<evidence type="ECO:0000256" key="6">
    <source>
        <dbReference type="ARBA" id="ARBA00022837"/>
    </source>
</evidence>
<dbReference type="Proteomes" id="UP000542125">
    <property type="component" value="Unassembled WGS sequence"/>
</dbReference>
<dbReference type="AlphaFoldDB" id="A0A7Y9IWQ7"/>
<evidence type="ECO:0000256" key="1">
    <source>
        <dbReference type="ARBA" id="ARBA00006249"/>
    </source>
</evidence>
<evidence type="ECO:0000313" key="9">
    <source>
        <dbReference type="EMBL" id="NYE83599.1"/>
    </source>
</evidence>
<feature type="chain" id="PRO_5030863451" evidence="8">
    <location>
        <begin position="37"/>
        <end position="604"/>
    </location>
</feature>
<dbReference type="EMBL" id="JACBYR010000001">
    <property type="protein sequence ID" value="NYE83599.1"/>
    <property type="molecule type" value="Genomic_DNA"/>
</dbReference>
<keyword evidence="2" id="KW-0719">Serine esterase</keyword>
<dbReference type="GO" id="GO:0030600">
    <property type="term" value="F:feruloyl esterase activity"/>
    <property type="evidence" value="ECO:0007669"/>
    <property type="project" value="UniProtKB-EC"/>
</dbReference>
<dbReference type="InterPro" id="IPR029058">
    <property type="entry name" value="AB_hydrolase_fold"/>
</dbReference>
<keyword evidence="7" id="KW-1015">Disulfide bond</keyword>
<dbReference type="SUPFAM" id="SSF53474">
    <property type="entry name" value="alpha/beta-Hydrolases"/>
    <property type="match status" value="1"/>
</dbReference>
<keyword evidence="6" id="KW-0106">Calcium</keyword>
<dbReference type="InterPro" id="IPR011118">
    <property type="entry name" value="Tannase/feruloyl_esterase"/>
</dbReference>
<evidence type="ECO:0000256" key="3">
    <source>
        <dbReference type="ARBA" id="ARBA00022723"/>
    </source>
</evidence>
<dbReference type="PANTHER" id="PTHR33938">
    <property type="entry name" value="FERULOYL ESTERASE B-RELATED"/>
    <property type="match status" value="1"/>
</dbReference>
<keyword evidence="4 8" id="KW-0732">Signal</keyword>
<sequence>MTRTPCATRRTAPSDPLRFSLPRAFALLPITAVLLAACGGSDDDNNGTPDTPAPPALVQNAQTCAALSGTAIPATAIGEPTTGAVVTAASLVSAVPQTLNAAGTAVTAALPEYCRVLIDIKPVDSSAPLIKAQVNLPTTWNGKSMQLGGGGYNGSLVTGLGGEANQPPSAPLPLTRGYATLGTDSGHQNATGVEAFAFALNDESLTNFAYASYKKTRDVGVRLMTAYYGKPATKSYYMGSSEGGREGMMMAQRYPQDFDGILSLYPVLNWSGLQTFGNNVGGILQKDPGAWLGTKVKLINDTVLAACDALDGITDRVVSNYLGCKAPADAALAALRCPSGNDEGASCLSTAQLAAVNAAHAGYTFSFPLANGVTAYPGFGYGNEANPANWPTWMTGTVAPNFTAAPNPAGIGNLFNFGNGYVRYFIAKDPNFNPLAYNPTNFRARVEQVSALMDATNPDLTAFRARGGKLILRENVSDTAQSPFAGLRYFDSVNAKMGEANVASFMRTYVTPGIGHTGSEVPAGTTEAPAYGIPAAIDWVAILEKWVEGGQAPADQLVQTIEQRVPPFTVTASKPLCRYPLYPKYVGTSPAGGNLASNYVCSAS</sequence>
<organism evidence="9 10">
    <name type="scientific">Pigmentiphaga litoralis</name>
    <dbReference type="NCBI Taxonomy" id="516702"/>
    <lineage>
        <taxon>Bacteria</taxon>
        <taxon>Pseudomonadati</taxon>
        <taxon>Pseudomonadota</taxon>
        <taxon>Betaproteobacteria</taxon>
        <taxon>Burkholderiales</taxon>
        <taxon>Alcaligenaceae</taxon>
        <taxon>Pigmentiphaga</taxon>
    </lineage>
</organism>
<evidence type="ECO:0000256" key="5">
    <source>
        <dbReference type="ARBA" id="ARBA00022801"/>
    </source>
</evidence>
<keyword evidence="3" id="KW-0479">Metal-binding</keyword>
<accession>A0A7Y9IWQ7</accession>
<reference evidence="9 10" key="1">
    <citation type="submission" date="2020-07" db="EMBL/GenBank/DDBJ databases">
        <title>Genomic Encyclopedia of Type Strains, Phase IV (KMG-V): Genome sequencing to study the core and pangenomes of soil and plant-associated prokaryotes.</title>
        <authorList>
            <person name="Whitman W."/>
        </authorList>
    </citation>
    <scope>NUCLEOTIDE SEQUENCE [LARGE SCALE GENOMIC DNA]</scope>
    <source>
        <strain evidence="9 10">SAS40</strain>
    </source>
</reference>
<dbReference type="Pfam" id="PF07519">
    <property type="entry name" value="Tannase"/>
    <property type="match status" value="1"/>
</dbReference>
<proteinExistence type="inferred from homology"/>
<dbReference type="GO" id="GO:0046872">
    <property type="term" value="F:metal ion binding"/>
    <property type="evidence" value="ECO:0007669"/>
    <property type="project" value="UniProtKB-KW"/>
</dbReference>
<keyword evidence="10" id="KW-1185">Reference proteome</keyword>
<protein>
    <submittedName>
        <fullName evidence="9">Feruloyl esterase</fullName>
        <ecNumber evidence="9">3.1.1.73</ecNumber>
    </submittedName>
</protein>
<evidence type="ECO:0000313" key="10">
    <source>
        <dbReference type="Proteomes" id="UP000542125"/>
    </source>
</evidence>
<comment type="similarity">
    <text evidence="1">Belongs to the tannase family.</text>
</comment>
<dbReference type="Gene3D" id="3.40.50.1820">
    <property type="entry name" value="alpha/beta hydrolase"/>
    <property type="match status" value="1"/>
</dbReference>
<dbReference type="PANTHER" id="PTHR33938:SF15">
    <property type="entry name" value="FERULOYL ESTERASE B-RELATED"/>
    <property type="match status" value="1"/>
</dbReference>
<dbReference type="RefSeq" id="WP_179587384.1">
    <property type="nucleotide sequence ID" value="NZ_JACBYR010000001.1"/>
</dbReference>
<evidence type="ECO:0000256" key="7">
    <source>
        <dbReference type="ARBA" id="ARBA00023157"/>
    </source>
</evidence>
<evidence type="ECO:0000256" key="2">
    <source>
        <dbReference type="ARBA" id="ARBA00022487"/>
    </source>
</evidence>
<feature type="signal peptide" evidence="8">
    <location>
        <begin position="1"/>
        <end position="36"/>
    </location>
</feature>
<dbReference type="EC" id="3.1.1.73" evidence="9"/>
<comment type="caution">
    <text evidence="9">The sequence shown here is derived from an EMBL/GenBank/DDBJ whole genome shotgun (WGS) entry which is preliminary data.</text>
</comment>
<keyword evidence="5 9" id="KW-0378">Hydrolase</keyword>
<name>A0A7Y9IWQ7_9BURK</name>